<keyword evidence="12" id="KW-1185">Reference proteome</keyword>
<dbReference type="GO" id="GO:0019631">
    <property type="term" value="P:quinate catabolic process"/>
    <property type="evidence" value="ECO:0007669"/>
    <property type="project" value="TreeGrafter"/>
</dbReference>
<keyword evidence="7" id="KW-0057">Aromatic amino acid biosynthesis</keyword>
<dbReference type="GO" id="GO:0008652">
    <property type="term" value="P:amino acid biosynthetic process"/>
    <property type="evidence" value="ECO:0007669"/>
    <property type="project" value="UniProtKB-KW"/>
</dbReference>
<keyword evidence="7" id="KW-0028">Amino-acid biosynthesis</keyword>
<keyword evidence="6 7" id="KW-0456">Lyase</keyword>
<evidence type="ECO:0000256" key="7">
    <source>
        <dbReference type="HAMAP-Rule" id="MF_00169"/>
    </source>
</evidence>
<dbReference type="Gene3D" id="3.40.50.9100">
    <property type="entry name" value="Dehydroquinase, class II"/>
    <property type="match status" value="1"/>
</dbReference>
<dbReference type="InterPro" id="IPR001874">
    <property type="entry name" value="DHquinase_II"/>
</dbReference>
<sequence>MKFLLMNGPNLNRLGKREPEYYGTATLADLEAELVEEARASGVELYCYQSNHEGSLIDELHRRADEGIDGAILNAGAFTHYSYALRDAIASVTYPVIEVHISNIHARESFREVSVIAPVTKGQIVGLGFDGYHLALSALIKMVKGRN</sequence>
<feature type="active site" description="Proton acceptor" evidence="7 8">
    <location>
        <position position="22"/>
    </location>
</feature>
<accession>A0A372LPF1</accession>
<dbReference type="UniPathway" id="UPA00053">
    <property type="reaction ID" value="UER00086"/>
</dbReference>
<evidence type="ECO:0000256" key="5">
    <source>
        <dbReference type="ARBA" id="ARBA00012060"/>
    </source>
</evidence>
<dbReference type="Pfam" id="PF01220">
    <property type="entry name" value="DHquinase_II"/>
    <property type="match status" value="1"/>
</dbReference>
<feature type="site" description="Transition state stabilizer" evidence="7 10">
    <location>
        <position position="17"/>
    </location>
</feature>
<dbReference type="RefSeq" id="WP_117326395.1">
    <property type="nucleotide sequence ID" value="NZ_QVTE01000021.1"/>
</dbReference>
<comment type="pathway">
    <text evidence="2 7">Metabolic intermediate biosynthesis; chorismate biosynthesis; chorismate from D-erythrose 4-phosphate and phosphoenolpyruvate: step 3/7.</text>
</comment>
<protein>
    <recommendedName>
        <fullName evidence="5 7">3-dehydroquinate dehydratase</fullName>
        <shortName evidence="7">3-dehydroquinase</shortName>
        <ecNumber evidence="5 7">4.2.1.10</ecNumber>
    </recommendedName>
    <alternativeName>
        <fullName evidence="7">Type II DHQase</fullName>
    </alternativeName>
</protein>
<comment type="subunit">
    <text evidence="4 7">Homododecamer.</text>
</comment>
<dbReference type="OrthoDB" id="9790793at2"/>
<dbReference type="HAMAP" id="MF_00169">
    <property type="entry name" value="AroQ"/>
    <property type="match status" value="1"/>
</dbReference>
<evidence type="ECO:0000256" key="9">
    <source>
        <dbReference type="PIRSR" id="PIRSR001399-2"/>
    </source>
</evidence>
<dbReference type="NCBIfam" id="NF003806">
    <property type="entry name" value="PRK05395.1-3"/>
    <property type="match status" value="1"/>
</dbReference>
<comment type="function">
    <text evidence="7">Catalyzes a trans-dehydration via an enolate intermediate.</text>
</comment>
<name>A0A372LPF1_9BACI</name>
<organism evidence="11 12">
    <name type="scientific">Peribacillus saganii</name>
    <dbReference type="NCBI Taxonomy" id="2303992"/>
    <lineage>
        <taxon>Bacteria</taxon>
        <taxon>Bacillati</taxon>
        <taxon>Bacillota</taxon>
        <taxon>Bacilli</taxon>
        <taxon>Bacillales</taxon>
        <taxon>Bacillaceae</taxon>
        <taxon>Peribacillus</taxon>
    </lineage>
</organism>
<comment type="caution">
    <text evidence="11">The sequence shown here is derived from an EMBL/GenBank/DDBJ whole genome shotgun (WGS) entry which is preliminary data.</text>
</comment>
<dbReference type="EC" id="4.2.1.10" evidence="5 7"/>
<dbReference type="GO" id="GO:0009423">
    <property type="term" value="P:chorismate biosynthetic process"/>
    <property type="evidence" value="ECO:0007669"/>
    <property type="project" value="UniProtKB-UniRule"/>
</dbReference>
<dbReference type="PANTHER" id="PTHR21272">
    <property type="entry name" value="CATABOLIC 3-DEHYDROQUINASE"/>
    <property type="match status" value="1"/>
</dbReference>
<feature type="binding site" evidence="7 9">
    <location>
        <begin position="101"/>
        <end position="102"/>
    </location>
    <ligand>
        <name>substrate</name>
    </ligand>
</feature>
<dbReference type="NCBIfam" id="TIGR01088">
    <property type="entry name" value="aroQ"/>
    <property type="match status" value="1"/>
</dbReference>
<dbReference type="AlphaFoldDB" id="A0A372LPF1"/>
<proteinExistence type="inferred from homology"/>
<feature type="binding site" evidence="7 9">
    <location>
        <position position="111"/>
    </location>
    <ligand>
        <name>substrate</name>
    </ligand>
</feature>
<dbReference type="GO" id="GO:0003855">
    <property type="term" value="F:3-dehydroquinate dehydratase activity"/>
    <property type="evidence" value="ECO:0007669"/>
    <property type="project" value="UniProtKB-UniRule"/>
</dbReference>
<reference evidence="11 12" key="1">
    <citation type="submission" date="2018-08" db="EMBL/GenBank/DDBJ databases">
        <title>Bacillus chawlae sp. nov., Bacillus glennii sp. nov., and Bacillus saganii sp. nov. Isolated from the Vehicle Assembly Building at Kennedy Space Center where the Viking Spacecraft were Assembled.</title>
        <authorList>
            <person name="Seuylemezian A."/>
            <person name="Vaishampayan P."/>
        </authorList>
    </citation>
    <scope>NUCLEOTIDE SEQUENCE [LARGE SCALE GENOMIC DNA]</scope>
    <source>
        <strain evidence="11 12">V47-23a</strain>
    </source>
</reference>
<dbReference type="SUPFAM" id="SSF52304">
    <property type="entry name" value="Type II 3-dehydroquinate dehydratase"/>
    <property type="match status" value="1"/>
</dbReference>
<feature type="binding site" evidence="7 9">
    <location>
        <position position="87"/>
    </location>
    <ligand>
        <name>substrate</name>
    </ligand>
</feature>
<dbReference type="PROSITE" id="PS01029">
    <property type="entry name" value="DEHYDROQUINASE_II"/>
    <property type="match status" value="1"/>
</dbReference>
<comment type="similarity">
    <text evidence="3 7">Belongs to the type-II 3-dehydroquinase family.</text>
</comment>
<dbReference type="PANTHER" id="PTHR21272:SF3">
    <property type="entry name" value="CATABOLIC 3-DEHYDROQUINASE"/>
    <property type="match status" value="1"/>
</dbReference>
<feature type="active site" description="Proton donor" evidence="7 8">
    <location>
        <position position="100"/>
    </location>
</feature>
<dbReference type="Proteomes" id="UP000264541">
    <property type="component" value="Unassembled WGS sequence"/>
</dbReference>
<dbReference type="NCBIfam" id="NF003807">
    <property type="entry name" value="PRK05395.1-4"/>
    <property type="match status" value="1"/>
</dbReference>
<dbReference type="NCBIfam" id="NF003805">
    <property type="entry name" value="PRK05395.1-2"/>
    <property type="match status" value="1"/>
</dbReference>
<gene>
    <name evidence="7 11" type="primary">aroQ</name>
    <name evidence="11" type="ORF">D0469_08720</name>
</gene>
<evidence type="ECO:0000313" key="11">
    <source>
        <dbReference type="EMBL" id="RFU69818.1"/>
    </source>
</evidence>
<evidence type="ECO:0000256" key="4">
    <source>
        <dbReference type="ARBA" id="ARBA00011193"/>
    </source>
</evidence>
<evidence type="ECO:0000256" key="10">
    <source>
        <dbReference type="PIRSR" id="PIRSR001399-3"/>
    </source>
</evidence>
<feature type="binding site" evidence="7 9">
    <location>
        <position position="74"/>
    </location>
    <ligand>
        <name>substrate</name>
    </ligand>
</feature>
<evidence type="ECO:0000256" key="8">
    <source>
        <dbReference type="PIRSR" id="PIRSR001399-1"/>
    </source>
</evidence>
<evidence type="ECO:0000256" key="3">
    <source>
        <dbReference type="ARBA" id="ARBA00011037"/>
    </source>
</evidence>
<evidence type="ECO:0000256" key="1">
    <source>
        <dbReference type="ARBA" id="ARBA00001864"/>
    </source>
</evidence>
<evidence type="ECO:0000313" key="12">
    <source>
        <dbReference type="Proteomes" id="UP000264541"/>
    </source>
</evidence>
<comment type="catalytic activity">
    <reaction evidence="1 7">
        <text>3-dehydroquinate = 3-dehydroshikimate + H2O</text>
        <dbReference type="Rhea" id="RHEA:21096"/>
        <dbReference type="ChEBI" id="CHEBI:15377"/>
        <dbReference type="ChEBI" id="CHEBI:16630"/>
        <dbReference type="ChEBI" id="CHEBI:32364"/>
        <dbReference type="EC" id="4.2.1.10"/>
    </reaction>
</comment>
<feature type="binding site" evidence="7 9">
    <location>
        <position position="80"/>
    </location>
    <ligand>
        <name>substrate</name>
    </ligand>
</feature>
<dbReference type="GO" id="GO:0009073">
    <property type="term" value="P:aromatic amino acid family biosynthetic process"/>
    <property type="evidence" value="ECO:0007669"/>
    <property type="project" value="UniProtKB-KW"/>
</dbReference>
<evidence type="ECO:0000256" key="6">
    <source>
        <dbReference type="ARBA" id="ARBA00023239"/>
    </source>
</evidence>
<dbReference type="InterPro" id="IPR018509">
    <property type="entry name" value="DHquinase_II_CS"/>
</dbReference>
<evidence type="ECO:0000256" key="2">
    <source>
        <dbReference type="ARBA" id="ARBA00004902"/>
    </source>
</evidence>
<dbReference type="CDD" id="cd00466">
    <property type="entry name" value="DHQase_II"/>
    <property type="match status" value="1"/>
</dbReference>
<dbReference type="EMBL" id="QVTE01000021">
    <property type="protein sequence ID" value="RFU69818.1"/>
    <property type="molecule type" value="Genomic_DNA"/>
</dbReference>
<dbReference type="PIRSF" id="PIRSF001399">
    <property type="entry name" value="DHquinase_II"/>
    <property type="match status" value="1"/>
</dbReference>
<dbReference type="InterPro" id="IPR036441">
    <property type="entry name" value="DHquinase_II_sf"/>
</dbReference>